<organism evidence="9 10">
    <name type="scientific">Candidatus Gottesmanbacteria bacterium RIFCSPLOWO2_01_FULL_39_12b</name>
    <dbReference type="NCBI Taxonomy" id="1798388"/>
    <lineage>
        <taxon>Bacteria</taxon>
        <taxon>Candidatus Gottesmaniibacteriota</taxon>
    </lineage>
</organism>
<name>A0A1F6ARA4_9BACT</name>
<dbReference type="GO" id="GO:0016763">
    <property type="term" value="F:pentosyltransferase activity"/>
    <property type="evidence" value="ECO:0007669"/>
    <property type="project" value="TreeGrafter"/>
</dbReference>
<evidence type="ECO:0000256" key="1">
    <source>
        <dbReference type="ARBA" id="ARBA00004651"/>
    </source>
</evidence>
<dbReference type="PANTHER" id="PTHR33908:SF11">
    <property type="entry name" value="MEMBRANE PROTEIN"/>
    <property type="match status" value="1"/>
</dbReference>
<evidence type="ECO:0000256" key="6">
    <source>
        <dbReference type="ARBA" id="ARBA00022989"/>
    </source>
</evidence>
<feature type="transmembrane region" description="Helical" evidence="8">
    <location>
        <begin position="352"/>
        <end position="378"/>
    </location>
</feature>
<dbReference type="GO" id="GO:0009103">
    <property type="term" value="P:lipopolysaccharide biosynthetic process"/>
    <property type="evidence" value="ECO:0007669"/>
    <property type="project" value="UniProtKB-ARBA"/>
</dbReference>
<evidence type="ECO:0000256" key="3">
    <source>
        <dbReference type="ARBA" id="ARBA00022676"/>
    </source>
</evidence>
<dbReference type="InterPro" id="IPR021280">
    <property type="entry name" value="TMEM260-like"/>
</dbReference>
<comment type="subcellular location">
    <subcellularLocation>
        <location evidence="1">Cell membrane</location>
        <topology evidence="1">Multi-pass membrane protein</topology>
    </subcellularLocation>
</comment>
<comment type="caution">
    <text evidence="9">The sequence shown here is derived from an EMBL/GenBank/DDBJ whole genome shotgun (WGS) entry which is preliminary data.</text>
</comment>
<feature type="transmembrane region" description="Helical" evidence="8">
    <location>
        <begin position="439"/>
        <end position="461"/>
    </location>
</feature>
<gene>
    <name evidence="9" type="ORF">A2960_03260</name>
</gene>
<keyword evidence="4" id="KW-0808">Transferase</keyword>
<keyword evidence="5 8" id="KW-0812">Transmembrane</keyword>
<evidence type="ECO:0000256" key="5">
    <source>
        <dbReference type="ARBA" id="ARBA00022692"/>
    </source>
</evidence>
<protein>
    <submittedName>
        <fullName evidence="9">Uncharacterized protein</fullName>
    </submittedName>
</protein>
<dbReference type="InterPro" id="IPR050297">
    <property type="entry name" value="LipidA_mod_glycosyltrf_83"/>
</dbReference>
<accession>A0A1F6ARA4</accession>
<feature type="transmembrane region" description="Helical" evidence="8">
    <location>
        <begin position="7"/>
        <end position="26"/>
    </location>
</feature>
<evidence type="ECO:0000256" key="4">
    <source>
        <dbReference type="ARBA" id="ARBA00022679"/>
    </source>
</evidence>
<keyword evidence="2" id="KW-1003">Cell membrane</keyword>
<evidence type="ECO:0000313" key="10">
    <source>
        <dbReference type="Proteomes" id="UP000176609"/>
    </source>
</evidence>
<dbReference type="EMBL" id="MFJR01000006">
    <property type="protein sequence ID" value="OGG27205.1"/>
    <property type="molecule type" value="Genomic_DNA"/>
</dbReference>
<keyword evidence="6 8" id="KW-1133">Transmembrane helix</keyword>
<feature type="transmembrane region" description="Helical" evidence="8">
    <location>
        <begin position="204"/>
        <end position="224"/>
    </location>
</feature>
<sequence length="672" mass="77364">MSSNKKPYLIIIIFLTAAILRFYNLMHDAPFFFNPDERNMANAITQFRLPANPAAIPSCLISELITRSEQPLCNLNPHFFAYGQFPLYLAFISDSLARAALAWLQGLPLPLNFSTDFPSAIFWLRFYSALFSTLTVLLVYLTTNVISNKVRDLVPIKSGRTIHFAGFLSASWRLGMTPGTLAALITAFTPGLIQASHFGTTESLLTFFFLASVYLSINYLSHLSNFKFILYTSLVIGLTTGSKLTGIFLYIPPTIAILIHWFKSVSRNKKKRKMITLFHGYMIYLIIVISLLVFVISSPYNLIEPANFRSAVFGYESDVATGKYEAFYTRQFINATPITFQMEKIFPYALGWPVFIVGSIGILLTTLKLFLSLILFIIQKVQSSQPKAGRPRAEKFKVQKLRIRKYFDFNHLDLIGILIIGFWIYFIPNAFLFAKWTRFMTPILPFFAIFAGYFLFFLVSSRPKWRDLWKQKIPRQARNDNVVYLFICLFVITSILPGIMFMSIYTHEDTRVTASKWIYDNVPNKSYILSETANVVDIPLGFLELTAHNPQLTTISFDFYHLDENPFLFQQLLTHLENADYIFIPSRRIFANYMKNPSRYPLTTKYYQLLFSGKLGFEKVTEITSYPAIGPVKIPDEQAEETFTVFDHPVVRIYRKVKPMTLEEYKKIITLN</sequence>
<dbReference type="PANTHER" id="PTHR33908">
    <property type="entry name" value="MANNOSYLTRANSFERASE YKCB-RELATED"/>
    <property type="match status" value="1"/>
</dbReference>
<feature type="transmembrane region" description="Helical" evidence="8">
    <location>
        <begin position="482"/>
        <end position="505"/>
    </location>
</feature>
<feature type="transmembrane region" description="Helical" evidence="8">
    <location>
        <begin position="274"/>
        <end position="296"/>
    </location>
</feature>
<dbReference type="Proteomes" id="UP000176609">
    <property type="component" value="Unassembled WGS sequence"/>
</dbReference>
<feature type="transmembrane region" description="Helical" evidence="8">
    <location>
        <begin position="409"/>
        <end position="427"/>
    </location>
</feature>
<reference evidence="9 10" key="1">
    <citation type="journal article" date="2016" name="Nat. Commun.">
        <title>Thousands of microbial genomes shed light on interconnected biogeochemical processes in an aquifer system.</title>
        <authorList>
            <person name="Anantharaman K."/>
            <person name="Brown C.T."/>
            <person name="Hug L.A."/>
            <person name="Sharon I."/>
            <person name="Castelle C.J."/>
            <person name="Probst A.J."/>
            <person name="Thomas B.C."/>
            <person name="Singh A."/>
            <person name="Wilkins M.J."/>
            <person name="Karaoz U."/>
            <person name="Brodie E.L."/>
            <person name="Williams K.H."/>
            <person name="Hubbard S.S."/>
            <person name="Banfield J.F."/>
        </authorList>
    </citation>
    <scope>NUCLEOTIDE SEQUENCE [LARGE SCALE GENOMIC DNA]</scope>
</reference>
<keyword evidence="7 8" id="KW-0472">Membrane</keyword>
<feature type="transmembrane region" description="Helical" evidence="8">
    <location>
        <begin position="120"/>
        <end position="141"/>
    </location>
</feature>
<evidence type="ECO:0000256" key="8">
    <source>
        <dbReference type="SAM" id="Phobius"/>
    </source>
</evidence>
<keyword evidence="3" id="KW-0328">Glycosyltransferase</keyword>
<proteinExistence type="predicted"/>
<evidence type="ECO:0000256" key="7">
    <source>
        <dbReference type="ARBA" id="ARBA00023136"/>
    </source>
</evidence>
<evidence type="ECO:0000256" key="2">
    <source>
        <dbReference type="ARBA" id="ARBA00022475"/>
    </source>
</evidence>
<dbReference type="GO" id="GO:0005886">
    <property type="term" value="C:plasma membrane"/>
    <property type="evidence" value="ECO:0007669"/>
    <property type="project" value="UniProtKB-SubCell"/>
</dbReference>
<feature type="transmembrane region" description="Helical" evidence="8">
    <location>
        <begin position="244"/>
        <end position="262"/>
    </location>
</feature>
<dbReference type="Pfam" id="PF11028">
    <property type="entry name" value="TMEM260-like"/>
    <property type="match status" value="1"/>
</dbReference>
<dbReference type="AlphaFoldDB" id="A0A1F6ARA4"/>
<evidence type="ECO:0000313" key="9">
    <source>
        <dbReference type="EMBL" id="OGG27205.1"/>
    </source>
</evidence>